<evidence type="ECO:0000313" key="8">
    <source>
        <dbReference type="Proteomes" id="UP001634007"/>
    </source>
</evidence>
<dbReference type="GO" id="GO:0008270">
    <property type="term" value="F:zinc ion binding"/>
    <property type="evidence" value="ECO:0007669"/>
    <property type="project" value="UniProtKB-KW"/>
</dbReference>
<dbReference type="SMART" id="SM00184">
    <property type="entry name" value="RING"/>
    <property type="match status" value="1"/>
</dbReference>
<name>A0ABD3KLE0_EUCGL</name>
<reference evidence="7 8" key="1">
    <citation type="submission" date="2024-11" db="EMBL/GenBank/DDBJ databases">
        <title>Chromosome-level genome assembly of Eucalyptus globulus Labill. provides insights into its genome evolution.</title>
        <authorList>
            <person name="Li X."/>
        </authorList>
    </citation>
    <scope>NUCLEOTIDE SEQUENCE [LARGE SCALE GENOMIC DNA]</scope>
    <source>
        <strain evidence="7">CL2024</strain>
        <tissue evidence="7">Fresh tender leaves</tissue>
    </source>
</reference>
<keyword evidence="2 4" id="KW-0863">Zinc-finger</keyword>
<dbReference type="Proteomes" id="UP001634007">
    <property type="component" value="Unassembled WGS sequence"/>
</dbReference>
<keyword evidence="1" id="KW-0479">Metal-binding</keyword>
<organism evidence="7 8">
    <name type="scientific">Eucalyptus globulus</name>
    <name type="common">Tasmanian blue gum</name>
    <dbReference type="NCBI Taxonomy" id="34317"/>
    <lineage>
        <taxon>Eukaryota</taxon>
        <taxon>Viridiplantae</taxon>
        <taxon>Streptophyta</taxon>
        <taxon>Embryophyta</taxon>
        <taxon>Tracheophyta</taxon>
        <taxon>Spermatophyta</taxon>
        <taxon>Magnoliopsida</taxon>
        <taxon>eudicotyledons</taxon>
        <taxon>Gunneridae</taxon>
        <taxon>Pentapetalae</taxon>
        <taxon>rosids</taxon>
        <taxon>malvids</taxon>
        <taxon>Myrtales</taxon>
        <taxon>Myrtaceae</taxon>
        <taxon>Myrtoideae</taxon>
        <taxon>Eucalypteae</taxon>
        <taxon>Eucalyptus</taxon>
    </lineage>
</organism>
<feature type="region of interest" description="Disordered" evidence="5">
    <location>
        <begin position="1"/>
        <end position="43"/>
    </location>
</feature>
<comment type="caution">
    <text evidence="7">The sequence shown here is derived from an EMBL/GenBank/DDBJ whole genome shotgun (WGS) entry which is preliminary data.</text>
</comment>
<protein>
    <recommendedName>
        <fullName evidence="6">RING-type domain-containing protein</fullName>
    </recommendedName>
</protein>
<accession>A0ABD3KLE0</accession>
<sequence>MRARKHLRKASDDDVTRRNDASNRGEPPQDDHGFQRSSSSRDLGKDGYVQVKLAEIREKVQCPICLGIIRKTSAVMECLHRFCQECIAKHMLLRSNECPACHAHCGRNSLRADPRYDALIEAFYPDVGKSKINPIILQTLLEIKEKQTILKESIEDMKTLVRIQKEQLQGRLKKVEHAVANLNYYHLIHVPAAEPTSPISLVTNPNQPSSSK</sequence>
<dbReference type="InterPro" id="IPR001841">
    <property type="entry name" value="Znf_RING"/>
</dbReference>
<keyword evidence="3" id="KW-0862">Zinc</keyword>
<dbReference type="PROSITE" id="PS00518">
    <property type="entry name" value="ZF_RING_1"/>
    <property type="match status" value="1"/>
</dbReference>
<dbReference type="InterPro" id="IPR013083">
    <property type="entry name" value="Znf_RING/FYVE/PHD"/>
</dbReference>
<dbReference type="InterPro" id="IPR017907">
    <property type="entry name" value="Znf_RING_CS"/>
</dbReference>
<gene>
    <name evidence="7" type="ORF">ACJRO7_021358</name>
</gene>
<evidence type="ECO:0000256" key="5">
    <source>
        <dbReference type="SAM" id="MobiDB-lite"/>
    </source>
</evidence>
<dbReference type="PANTHER" id="PTHR46537:SF3">
    <property type="entry name" value="E3 UBIQUITIN-PROTEIN LIGASE RING1A"/>
    <property type="match status" value="1"/>
</dbReference>
<evidence type="ECO:0000256" key="1">
    <source>
        <dbReference type="ARBA" id="ARBA00022723"/>
    </source>
</evidence>
<feature type="domain" description="RING-type" evidence="6">
    <location>
        <begin position="62"/>
        <end position="102"/>
    </location>
</feature>
<dbReference type="SUPFAM" id="SSF57850">
    <property type="entry name" value="RING/U-box"/>
    <property type="match status" value="1"/>
</dbReference>
<dbReference type="Gene3D" id="3.30.40.10">
    <property type="entry name" value="Zinc/RING finger domain, C3HC4 (zinc finger)"/>
    <property type="match status" value="1"/>
</dbReference>
<proteinExistence type="predicted"/>
<evidence type="ECO:0000256" key="3">
    <source>
        <dbReference type="ARBA" id="ARBA00022833"/>
    </source>
</evidence>
<dbReference type="PROSITE" id="PS50089">
    <property type="entry name" value="ZF_RING_2"/>
    <property type="match status" value="1"/>
</dbReference>
<dbReference type="EMBL" id="JBJKBG010000005">
    <property type="protein sequence ID" value="KAL3740067.1"/>
    <property type="molecule type" value="Genomic_DNA"/>
</dbReference>
<dbReference type="PANTHER" id="PTHR46537">
    <property type="entry name" value="OS11G0578200 PROTEIN"/>
    <property type="match status" value="1"/>
</dbReference>
<evidence type="ECO:0000256" key="2">
    <source>
        <dbReference type="ARBA" id="ARBA00022771"/>
    </source>
</evidence>
<evidence type="ECO:0000256" key="4">
    <source>
        <dbReference type="PROSITE-ProRule" id="PRU00175"/>
    </source>
</evidence>
<dbReference type="AlphaFoldDB" id="A0ABD3KLE0"/>
<feature type="compositionally biased region" description="Basic and acidic residues" evidence="5">
    <location>
        <begin position="9"/>
        <end position="34"/>
    </location>
</feature>
<evidence type="ECO:0000259" key="6">
    <source>
        <dbReference type="PROSITE" id="PS50089"/>
    </source>
</evidence>
<evidence type="ECO:0000313" key="7">
    <source>
        <dbReference type="EMBL" id="KAL3740067.1"/>
    </source>
</evidence>
<dbReference type="InterPro" id="IPR044592">
    <property type="entry name" value="RING1A/B"/>
</dbReference>
<keyword evidence="8" id="KW-1185">Reference proteome</keyword>
<dbReference type="Pfam" id="PF13923">
    <property type="entry name" value="zf-C3HC4_2"/>
    <property type="match status" value="1"/>
</dbReference>